<evidence type="ECO:0000313" key="2">
    <source>
        <dbReference type="EMBL" id="VDL78751.1"/>
    </source>
</evidence>
<keyword evidence="1" id="KW-1133">Transmembrane helix</keyword>
<gene>
    <name evidence="2" type="ORF">NBR_LOCUS15157</name>
</gene>
<keyword evidence="1" id="KW-0472">Membrane</keyword>
<dbReference type="AlphaFoldDB" id="A0A0N4YEM2"/>
<dbReference type="WBParaSite" id="NBR_0001515601-mRNA-1">
    <property type="protein sequence ID" value="NBR_0001515601-mRNA-1"/>
    <property type="gene ID" value="NBR_0001515601"/>
</dbReference>
<dbReference type="PANTHER" id="PTHR40288:SF2">
    <property type="entry name" value="G PROTEIN-COUPLED RECEPTOR-RELATED"/>
    <property type="match status" value="1"/>
</dbReference>
<dbReference type="EMBL" id="UYSL01021619">
    <property type="protein sequence ID" value="VDL78751.1"/>
    <property type="molecule type" value="Genomic_DNA"/>
</dbReference>
<accession>A0A0N4YEM2</accession>
<protein>
    <submittedName>
        <fullName evidence="2 4">Uncharacterized protein</fullName>
    </submittedName>
</protein>
<reference evidence="4" key="1">
    <citation type="submission" date="2017-02" db="UniProtKB">
        <authorList>
            <consortium name="WormBaseParasite"/>
        </authorList>
    </citation>
    <scope>IDENTIFICATION</scope>
</reference>
<dbReference type="PANTHER" id="PTHR40288">
    <property type="entry name" value="PROTEIN CBG16535-RELATED"/>
    <property type="match status" value="1"/>
</dbReference>
<reference evidence="2 3" key="2">
    <citation type="submission" date="2018-11" db="EMBL/GenBank/DDBJ databases">
        <authorList>
            <consortium name="Pathogen Informatics"/>
        </authorList>
    </citation>
    <scope>NUCLEOTIDE SEQUENCE [LARGE SCALE GENOMIC DNA]</scope>
</reference>
<keyword evidence="1" id="KW-0812">Transmembrane</keyword>
<evidence type="ECO:0000313" key="4">
    <source>
        <dbReference type="WBParaSite" id="NBR_0001515601-mRNA-1"/>
    </source>
</evidence>
<dbReference type="Proteomes" id="UP000271162">
    <property type="component" value="Unassembled WGS sequence"/>
</dbReference>
<evidence type="ECO:0000256" key="1">
    <source>
        <dbReference type="SAM" id="Phobius"/>
    </source>
</evidence>
<feature type="transmembrane region" description="Helical" evidence="1">
    <location>
        <begin position="59"/>
        <end position="80"/>
    </location>
</feature>
<name>A0A0N4YEM2_NIPBR</name>
<sequence length="168" mass="19351">MGLNCWKMRRRKKRKFLKGALALIAMNRQSAYGIGLLILLIAALPRILPQLMEPHAVPVVPISVYIFGTMLNFFLLYVYWHWYWHVASLWGSAVRVRFGRVVRNANNRSRRDRPMIPKEEMLLPEALDAEALRSTAIGSKELTSMDGTGNFEEYGEVEKTRSRRLGLC</sequence>
<dbReference type="STRING" id="27835.A0A0N4YEM2"/>
<organism evidence="4">
    <name type="scientific">Nippostrongylus brasiliensis</name>
    <name type="common">Rat hookworm</name>
    <dbReference type="NCBI Taxonomy" id="27835"/>
    <lineage>
        <taxon>Eukaryota</taxon>
        <taxon>Metazoa</taxon>
        <taxon>Ecdysozoa</taxon>
        <taxon>Nematoda</taxon>
        <taxon>Chromadorea</taxon>
        <taxon>Rhabditida</taxon>
        <taxon>Rhabditina</taxon>
        <taxon>Rhabditomorpha</taxon>
        <taxon>Strongyloidea</taxon>
        <taxon>Heligmosomidae</taxon>
        <taxon>Nippostrongylus</taxon>
    </lineage>
</organism>
<evidence type="ECO:0000313" key="3">
    <source>
        <dbReference type="Proteomes" id="UP000271162"/>
    </source>
</evidence>
<keyword evidence="3" id="KW-1185">Reference proteome</keyword>
<proteinExistence type="predicted"/>